<sequence length="160" mass="17985">MTSRPHKPSRTDVLETRLSELHHRAATLAPPTEQGRNRRVLQWWSIRRIRSLRRIVHMNGEIAGMGEICFCERHFISGESESEPVIGNKATQSKWVKRQEVPSQPRSGRGNIRMSNSKKYPSGATTEVEGITVGISPKRITQEGGDPTLSSEASKRIMIS</sequence>
<reference evidence="2" key="2">
    <citation type="submission" date="2022-01" db="EMBL/GenBank/DDBJ databases">
        <authorList>
            <person name="Yamashiro T."/>
            <person name="Shiraishi A."/>
            <person name="Satake H."/>
            <person name="Nakayama K."/>
        </authorList>
    </citation>
    <scope>NUCLEOTIDE SEQUENCE</scope>
</reference>
<keyword evidence="3" id="KW-1185">Reference proteome</keyword>
<accession>A0ABQ5CYL5</accession>
<evidence type="ECO:0000313" key="2">
    <source>
        <dbReference type="EMBL" id="GJT31864.1"/>
    </source>
</evidence>
<name>A0ABQ5CYL5_9ASTR</name>
<organism evidence="2 3">
    <name type="scientific">Tanacetum coccineum</name>
    <dbReference type="NCBI Taxonomy" id="301880"/>
    <lineage>
        <taxon>Eukaryota</taxon>
        <taxon>Viridiplantae</taxon>
        <taxon>Streptophyta</taxon>
        <taxon>Embryophyta</taxon>
        <taxon>Tracheophyta</taxon>
        <taxon>Spermatophyta</taxon>
        <taxon>Magnoliopsida</taxon>
        <taxon>eudicotyledons</taxon>
        <taxon>Gunneridae</taxon>
        <taxon>Pentapetalae</taxon>
        <taxon>asterids</taxon>
        <taxon>campanulids</taxon>
        <taxon>Asterales</taxon>
        <taxon>Asteraceae</taxon>
        <taxon>Asteroideae</taxon>
        <taxon>Anthemideae</taxon>
        <taxon>Anthemidinae</taxon>
        <taxon>Tanacetum</taxon>
    </lineage>
</organism>
<evidence type="ECO:0008006" key="4">
    <source>
        <dbReference type="Google" id="ProtNLM"/>
    </source>
</evidence>
<reference evidence="2" key="1">
    <citation type="journal article" date="2022" name="Int. J. Mol. Sci.">
        <title>Draft Genome of Tanacetum Coccineum: Genomic Comparison of Closely Related Tanacetum-Family Plants.</title>
        <authorList>
            <person name="Yamashiro T."/>
            <person name="Shiraishi A."/>
            <person name="Nakayama K."/>
            <person name="Satake H."/>
        </authorList>
    </citation>
    <scope>NUCLEOTIDE SEQUENCE</scope>
</reference>
<comment type="caution">
    <text evidence="2">The sequence shown here is derived from an EMBL/GenBank/DDBJ whole genome shotgun (WGS) entry which is preliminary data.</text>
</comment>
<dbReference type="EMBL" id="BQNB010014743">
    <property type="protein sequence ID" value="GJT31864.1"/>
    <property type="molecule type" value="Genomic_DNA"/>
</dbReference>
<feature type="compositionally biased region" description="Polar residues" evidence="1">
    <location>
        <begin position="113"/>
        <end position="125"/>
    </location>
</feature>
<evidence type="ECO:0000256" key="1">
    <source>
        <dbReference type="SAM" id="MobiDB-lite"/>
    </source>
</evidence>
<gene>
    <name evidence="2" type="ORF">Tco_0922283</name>
</gene>
<evidence type="ECO:0000313" key="3">
    <source>
        <dbReference type="Proteomes" id="UP001151760"/>
    </source>
</evidence>
<feature type="region of interest" description="Disordered" evidence="1">
    <location>
        <begin position="94"/>
        <end position="160"/>
    </location>
</feature>
<proteinExistence type="predicted"/>
<protein>
    <recommendedName>
        <fullName evidence="4">THAP-type domain-containing protein</fullName>
    </recommendedName>
</protein>
<dbReference type="Proteomes" id="UP001151760">
    <property type="component" value="Unassembled WGS sequence"/>
</dbReference>